<sequence length="122" mass="13373">MPVIVQNAKKLKSFTDNKFNPIPVYGTEAVRVILAYFKKGQFIPVHTPGVDVVLCILEGEAEVVAGDQRIQAGVNDLIVVPKGVKRGVRALTELTVLHIVQPPPGEKDHEEVHRKLAAGKFE</sequence>
<dbReference type="InterPro" id="IPR011051">
    <property type="entry name" value="RmlC_Cupin_sf"/>
</dbReference>
<dbReference type="InterPro" id="IPR014710">
    <property type="entry name" value="RmlC-like_jellyroll"/>
</dbReference>
<dbReference type="SUPFAM" id="SSF51182">
    <property type="entry name" value="RmlC-like cupins"/>
    <property type="match status" value="1"/>
</dbReference>
<organism evidence="1 2">
    <name type="scientific">Candidatus Glassbacteria bacterium RIFCSPLOWO2_12_FULL_58_11</name>
    <dbReference type="NCBI Taxonomy" id="1817867"/>
    <lineage>
        <taxon>Bacteria</taxon>
        <taxon>Candidatus Glassiibacteriota</taxon>
    </lineage>
</organism>
<dbReference type="Gene3D" id="2.60.120.10">
    <property type="entry name" value="Jelly Rolls"/>
    <property type="match status" value="1"/>
</dbReference>
<dbReference type="AlphaFoldDB" id="A0A1F5YKW7"/>
<protein>
    <recommendedName>
        <fullName evidence="3">Cupin 2 conserved barrel domain-containing protein</fullName>
    </recommendedName>
</protein>
<dbReference type="Proteomes" id="UP000179129">
    <property type="component" value="Unassembled WGS sequence"/>
</dbReference>
<evidence type="ECO:0008006" key="3">
    <source>
        <dbReference type="Google" id="ProtNLM"/>
    </source>
</evidence>
<dbReference type="PANTHER" id="PTHR37694">
    <property type="entry name" value="SLR8022 PROTEIN"/>
    <property type="match status" value="1"/>
</dbReference>
<reference evidence="1 2" key="1">
    <citation type="journal article" date="2016" name="Nat. Commun.">
        <title>Thousands of microbial genomes shed light on interconnected biogeochemical processes in an aquifer system.</title>
        <authorList>
            <person name="Anantharaman K."/>
            <person name="Brown C.T."/>
            <person name="Hug L.A."/>
            <person name="Sharon I."/>
            <person name="Castelle C.J."/>
            <person name="Probst A.J."/>
            <person name="Thomas B.C."/>
            <person name="Singh A."/>
            <person name="Wilkins M.J."/>
            <person name="Karaoz U."/>
            <person name="Brodie E.L."/>
            <person name="Williams K.H."/>
            <person name="Hubbard S.S."/>
            <person name="Banfield J.F."/>
        </authorList>
    </citation>
    <scope>NUCLEOTIDE SEQUENCE [LARGE SCALE GENOMIC DNA]</scope>
</reference>
<gene>
    <name evidence="1" type="ORF">A3F83_03835</name>
</gene>
<evidence type="ECO:0000313" key="1">
    <source>
        <dbReference type="EMBL" id="OGG00693.1"/>
    </source>
</evidence>
<evidence type="ECO:0000313" key="2">
    <source>
        <dbReference type="Proteomes" id="UP000179129"/>
    </source>
</evidence>
<proteinExistence type="predicted"/>
<dbReference type="PANTHER" id="PTHR37694:SF1">
    <property type="entry name" value="SLR8022 PROTEIN"/>
    <property type="match status" value="1"/>
</dbReference>
<dbReference type="EMBL" id="MFIX01000246">
    <property type="protein sequence ID" value="OGG00693.1"/>
    <property type="molecule type" value="Genomic_DNA"/>
</dbReference>
<accession>A0A1F5YKW7</accession>
<name>A0A1F5YKW7_9BACT</name>
<comment type="caution">
    <text evidence="1">The sequence shown here is derived from an EMBL/GenBank/DDBJ whole genome shotgun (WGS) entry which is preliminary data.</text>
</comment>